<dbReference type="Gene3D" id="3.40.50.2300">
    <property type="match status" value="2"/>
</dbReference>
<dbReference type="CDD" id="cd00082">
    <property type="entry name" value="HisKA"/>
    <property type="match status" value="1"/>
</dbReference>
<dbReference type="SUPFAM" id="SSF55874">
    <property type="entry name" value="ATPase domain of HSP90 chaperone/DNA topoisomerase II/histidine kinase"/>
    <property type="match status" value="2"/>
</dbReference>
<feature type="coiled-coil region" evidence="3">
    <location>
        <begin position="1157"/>
        <end position="1184"/>
    </location>
</feature>
<dbReference type="InterPro" id="IPR004358">
    <property type="entry name" value="Sig_transdc_His_kin-like_C"/>
</dbReference>
<feature type="modified residue" description="4-aspartylphosphate" evidence="2">
    <location>
        <position position="961"/>
    </location>
</feature>
<feature type="domain" description="Response regulatory" evidence="6">
    <location>
        <begin position="1520"/>
        <end position="1640"/>
    </location>
</feature>
<dbReference type="PROSITE" id="PS50110">
    <property type="entry name" value="RESPONSE_REGULATORY"/>
    <property type="match status" value="2"/>
</dbReference>
<dbReference type="SUPFAM" id="SSF55785">
    <property type="entry name" value="PYP-like sensor domain (PAS domain)"/>
    <property type="match status" value="1"/>
</dbReference>
<dbReference type="SUPFAM" id="SSF52172">
    <property type="entry name" value="CheY-like"/>
    <property type="match status" value="2"/>
</dbReference>
<dbReference type="InterPro" id="IPR036890">
    <property type="entry name" value="HATPase_C_sf"/>
</dbReference>
<evidence type="ECO:0000256" key="1">
    <source>
        <dbReference type="ARBA" id="ARBA00022553"/>
    </source>
</evidence>
<evidence type="ECO:0000256" key="4">
    <source>
        <dbReference type="SAM" id="MobiDB-lite"/>
    </source>
</evidence>
<dbReference type="PROSITE" id="PS50109">
    <property type="entry name" value="HIS_KIN"/>
    <property type="match status" value="2"/>
</dbReference>
<evidence type="ECO:0000259" key="6">
    <source>
        <dbReference type="PROSITE" id="PS50110"/>
    </source>
</evidence>
<dbReference type="InterPro" id="IPR011006">
    <property type="entry name" value="CheY-like_superfamily"/>
</dbReference>
<feature type="domain" description="Response regulatory" evidence="6">
    <location>
        <begin position="913"/>
        <end position="1027"/>
    </location>
</feature>
<dbReference type="InterPro" id="IPR035965">
    <property type="entry name" value="PAS-like_dom_sf"/>
</dbReference>
<dbReference type="Gene3D" id="1.10.287.130">
    <property type="match status" value="1"/>
</dbReference>
<evidence type="ECO:0000259" key="5">
    <source>
        <dbReference type="PROSITE" id="PS50109"/>
    </source>
</evidence>
<dbReference type="InterPro" id="IPR003594">
    <property type="entry name" value="HATPase_dom"/>
</dbReference>
<dbReference type="GO" id="GO:0000155">
    <property type="term" value="F:phosphorelay sensor kinase activity"/>
    <property type="evidence" value="ECO:0007669"/>
    <property type="project" value="InterPro"/>
</dbReference>
<feature type="region of interest" description="Disordered" evidence="4">
    <location>
        <begin position="463"/>
        <end position="495"/>
    </location>
</feature>
<gene>
    <name evidence="7" type="ORF">RDB_LOCUS172815</name>
</gene>
<feature type="compositionally biased region" description="Low complexity" evidence="4">
    <location>
        <begin position="480"/>
        <end position="495"/>
    </location>
</feature>
<dbReference type="PANTHER" id="PTHR43547">
    <property type="entry name" value="TWO-COMPONENT HISTIDINE KINASE"/>
    <property type="match status" value="1"/>
</dbReference>
<comment type="caution">
    <text evidence="7">The sequence shown here is derived from an EMBL/GenBank/DDBJ whole genome shotgun (WGS) entry which is preliminary data.</text>
</comment>
<dbReference type="CDD" id="cd17546">
    <property type="entry name" value="REC_hyHK_CKI1_RcsC-like"/>
    <property type="match status" value="1"/>
</dbReference>
<protein>
    <submittedName>
        <fullName evidence="7">Uncharacterized protein</fullName>
    </submittedName>
</protein>
<dbReference type="Proteomes" id="UP000663846">
    <property type="component" value="Unassembled WGS sequence"/>
</dbReference>
<dbReference type="NCBIfam" id="TIGR00229">
    <property type="entry name" value="sensory_box"/>
    <property type="match status" value="1"/>
</dbReference>
<feature type="domain" description="Histidine kinase" evidence="5">
    <location>
        <begin position="653"/>
        <end position="855"/>
    </location>
</feature>
<dbReference type="InterPro" id="IPR001789">
    <property type="entry name" value="Sig_transdc_resp-reg_receiver"/>
</dbReference>
<accession>A0A8H3BY72</accession>
<evidence type="ECO:0000313" key="8">
    <source>
        <dbReference type="Proteomes" id="UP000663846"/>
    </source>
</evidence>
<feature type="region of interest" description="Disordered" evidence="4">
    <location>
        <begin position="178"/>
        <end position="199"/>
    </location>
</feature>
<evidence type="ECO:0000256" key="3">
    <source>
        <dbReference type="SAM" id="Coils"/>
    </source>
</evidence>
<dbReference type="EMBL" id="CAJMWS010000937">
    <property type="protein sequence ID" value="CAE6469443.1"/>
    <property type="molecule type" value="Genomic_DNA"/>
</dbReference>
<keyword evidence="3" id="KW-0175">Coiled coil</keyword>
<sequence length="1640" mass="182449">MSSGRKLCEQVSVISFLDNYPEPTFILCANTTPHTSIDFIYGNPALHTALFGHDAGPVLDNQSFFGALKCVDDLRWFSNPVTGSSRVLGPMECTRTILLHPTWLPRDHECISLDLTATEISLPADISEFKTTSHFYVFIASPRKTPVRLLHPEANNERKPSQMRSSIDISVFELLDQGPSRQDTSEPAPKVSPLPATSELAGMPSRMIETYSWEKTSLGPRESWPTVLKLVVQQLMTNPIPSIIYWSWPDQIAIYNDPYARMIGNKHPHSFGGRAKDGWPELWDRLSPISEQVQRGRLIRKDDDPLFFNSRVELNLPEAYHTWYRAPIWQADGTVGGVWSSMWETTQKVIAERRLGAMSELAPRLSDARTREQFLQGTMNILSRNPLDLPFVALYWCNVDGATLSTKNLLPSTYVTNRASDWISVKLTLADSLGIPDGHPMNQQEIKYILDLDTYSPVRNPLDSGSLDFDNQSERPPMNSSLGSSTSTLRLATSTSSNGSIGIDLTGVFASGAMEIIEPLSVDFAQGLNTRGFKDIPRAVAVIPISIDVSLDRGSANIRRLPHAVVVLGLNTRRAYDTDYAIWLKGLGAILSSHLRVVLQREVGKELVHEQEKMDKAKTLFFTNISHGKTSHTTDIDSGAIGTTRNHSGKTTRLAKLVDSIMDMSKLEAGKLNGNFRPVQLSQITADLASLFQALAEKKGIDYHISCAEEEEEPPVYLDIDLWEKIICNLYDPHPLSTAFHSTTRLTLDPINSLSNAFKYTSEGSVSIEVTHDTSKSHVRVSDTGKGIPRDYIDNIFERFFRINHSTAEGTGIGLSLTKELIKFHGGQMDLVSHTRDDLPGQSGSTFTVSIPHGSGHLPAAFVREDLPHTRSFRNKREEYWIELEESISSVTSDSGESESVAGSSFSFEADDVLLVVDSSPDMRSYIRKIFNPHLTVLEARDGVEALQIALSQEIGLILSDVMMPRMGGPELLQRLRQSRRTRFLPVIFLTSSDDDALFGGEVDGIVDRISKPFRVRDLLTRVHLQLQIGKQRAKLEDDLVVRTHELQVLTDMSPVGIFKADTEGKLAYTNSTWHHITGLALDQDQDAWIDNVHASSKGDILRMWRECFEAKVQSSMKIQWTNGRWTHLAVSPLLSPELAILGVFGAVTDISEQHRAEEARITLAEEREQAAALKARESETQRLLEVDRRRAQELLIDVTSHELRQPVSAIIQNMQVVRANMQNLLNELDDCRARSVVYSPRDLMVSELIQDLQSMDNIEQCGMALARIANDVLSLSRLQLDVLSIIPTDFNIKEVTNQIIMVFQTELLSKNIQLQVDLGHVAEAHGLHTISADHGRYAQIITNLISNAIHFTDMSSGVREILVKLELSPDPPQDGSCALPPLRGAANPFFDRSPKSNCDNIPVYVYVSVHDSGPGLLKEDLDLLFQRFQQGSNAHHVFGGAGLGLFVCRQLCDLMGGRMEVINDQGGGANFRFFIKASLSENQTITSPTPQKSDTSVTLKGSNKFLPEASSLRQDRPLHVLITEDNKINQTVLARQMKKQGFTVTLANNGLEAVRAIEKLASEFEGASDPRLKFDVILMDLEMPVLDGFAAAREIREREANGDFKARNFIIALTGNARPGQVQSARASGVDDVMLKVRQ</sequence>
<dbReference type="InterPro" id="IPR005467">
    <property type="entry name" value="His_kinase_dom"/>
</dbReference>
<evidence type="ECO:0000256" key="2">
    <source>
        <dbReference type="PROSITE-ProRule" id="PRU00169"/>
    </source>
</evidence>
<dbReference type="Gene3D" id="3.30.450.20">
    <property type="entry name" value="PAS domain"/>
    <property type="match status" value="2"/>
</dbReference>
<feature type="modified residue" description="4-aspartylphosphate" evidence="2">
    <location>
        <position position="1581"/>
    </location>
</feature>
<evidence type="ECO:0000313" key="7">
    <source>
        <dbReference type="EMBL" id="CAE6469443.1"/>
    </source>
</evidence>
<dbReference type="SMART" id="SM00387">
    <property type="entry name" value="HATPase_c"/>
    <property type="match status" value="2"/>
</dbReference>
<dbReference type="SMART" id="SM00448">
    <property type="entry name" value="REC"/>
    <property type="match status" value="2"/>
</dbReference>
<dbReference type="Gene3D" id="3.30.565.10">
    <property type="entry name" value="Histidine kinase-like ATPase, C-terminal domain"/>
    <property type="match status" value="2"/>
</dbReference>
<dbReference type="InterPro" id="IPR000014">
    <property type="entry name" value="PAS"/>
</dbReference>
<dbReference type="PRINTS" id="PR00344">
    <property type="entry name" value="BCTRLSENSOR"/>
</dbReference>
<feature type="domain" description="Histidine kinase" evidence="5">
    <location>
        <begin position="1199"/>
        <end position="1480"/>
    </location>
</feature>
<proteinExistence type="predicted"/>
<reference evidence="7" key="1">
    <citation type="submission" date="2021-01" db="EMBL/GenBank/DDBJ databases">
        <authorList>
            <person name="Kaushik A."/>
        </authorList>
    </citation>
    <scope>NUCLEOTIDE SEQUENCE</scope>
    <source>
        <strain evidence="7">AG1-1C</strain>
    </source>
</reference>
<dbReference type="PANTHER" id="PTHR43547:SF2">
    <property type="entry name" value="HYBRID SIGNAL TRANSDUCTION HISTIDINE KINASE C"/>
    <property type="match status" value="1"/>
</dbReference>
<dbReference type="InterPro" id="IPR003661">
    <property type="entry name" value="HisK_dim/P_dom"/>
</dbReference>
<organism evidence="7 8">
    <name type="scientific">Rhizoctonia solani</name>
    <dbReference type="NCBI Taxonomy" id="456999"/>
    <lineage>
        <taxon>Eukaryota</taxon>
        <taxon>Fungi</taxon>
        <taxon>Dikarya</taxon>
        <taxon>Basidiomycota</taxon>
        <taxon>Agaricomycotina</taxon>
        <taxon>Agaricomycetes</taxon>
        <taxon>Cantharellales</taxon>
        <taxon>Ceratobasidiaceae</taxon>
        <taxon>Rhizoctonia</taxon>
    </lineage>
</organism>
<name>A0A8H3BY72_9AGAM</name>
<keyword evidence="1 2" id="KW-0597">Phosphoprotein</keyword>
<dbReference type="Pfam" id="PF00072">
    <property type="entry name" value="Response_reg"/>
    <property type="match status" value="2"/>
</dbReference>
<dbReference type="Pfam" id="PF02518">
    <property type="entry name" value="HATPase_c"/>
    <property type="match status" value="2"/>
</dbReference>